<evidence type="ECO:0000313" key="2">
    <source>
        <dbReference type="Proteomes" id="UP000516052"/>
    </source>
</evidence>
<gene>
    <name evidence="1" type="ORF">IAG44_28830</name>
</gene>
<sequence length="99" mass="10678">MSHVVAVLSDVAALRLEQLGPVARQAVEELLKELETAPRLGVLRHVGAGGRQEVYKTKLEPREGMPGLAVAYVYLPDPPPAAVVIISVTPDDPADEPWF</sequence>
<reference evidence="1 2" key="1">
    <citation type="submission" date="2020-08" db="EMBL/GenBank/DDBJ databases">
        <title>A novel species.</title>
        <authorList>
            <person name="Gao J."/>
        </authorList>
    </citation>
    <scope>NUCLEOTIDE SEQUENCE [LARGE SCALE GENOMIC DNA]</scope>
    <source>
        <strain evidence="1 2">CRXT-G-22</strain>
    </source>
</reference>
<dbReference type="RefSeq" id="WP_187749984.1">
    <property type="nucleotide sequence ID" value="NZ_CP060828.1"/>
</dbReference>
<dbReference type="EMBL" id="CP060828">
    <property type="protein sequence ID" value="QNP73040.1"/>
    <property type="molecule type" value="Genomic_DNA"/>
</dbReference>
<dbReference type="KEGG" id="sroi:IAG44_28830"/>
<proteinExistence type="predicted"/>
<organism evidence="1 2">
    <name type="scientific">Streptomyces roseirectus</name>
    <dbReference type="NCBI Taxonomy" id="2768066"/>
    <lineage>
        <taxon>Bacteria</taxon>
        <taxon>Bacillati</taxon>
        <taxon>Actinomycetota</taxon>
        <taxon>Actinomycetes</taxon>
        <taxon>Kitasatosporales</taxon>
        <taxon>Streptomycetaceae</taxon>
        <taxon>Streptomyces</taxon>
    </lineage>
</organism>
<accession>A0A7H0IJS4</accession>
<keyword evidence="2" id="KW-1185">Reference proteome</keyword>
<dbReference type="AlphaFoldDB" id="A0A7H0IJS4"/>
<protein>
    <submittedName>
        <fullName evidence="1">Uncharacterized protein</fullName>
    </submittedName>
</protein>
<dbReference type="Proteomes" id="UP000516052">
    <property type="component" value="Chromosome"/>
</dbReference>
<name>A0A7H0IJS4_9ACTN</name>
<evidence type="ECO:0000313" key="1">
    <source>
        <dbReference type="EMBL" id="QNP73040.1"/>
    </source>
</evidence>